<feature type="transmembrane region" description="Helical" evidence="9">
    <location>
        <begin position="220"/>
        <end position="241"/>
    </location>
</feature>
<keyword evidence="4" id="KW-0808">Transferase</keyword>
<dbReference type="InterPro" id="IPR036097">
    <property type="entry name" value="HisK_dim/P_sf"/>
</dbReference>
<dbReference type="SMART" id="SM00388">
    <property type="entry name" value="HisKA"/>
    <property type="match status" value="1"/>
</dbReference>
<dbReference type="PANTHER" id="PTHR42878">
    <property type="entry name" value="TWO-COMPONENT HISTIDINE KINASE"/>
    <property type="match status" value="1"/>
</dbReference>
<evidence type="ECO:0000256" key="2">
    <source>
        <dbReference type="ARBA" id="ARBA00012438"/>
    </source>
</evidence>
<evidence type="ECO:0000256" key="3">
    <source>
        <dbReference type="ARBA" id="ARBA00022553"/>
    </source>
</evidence>
<evidence type="ECO:0000259" key="10">
    <source>
        <dbReference type="PROSITE" id="PS50109"/>
    </source>
</evidence>
<keyword evidence="5" id="KW-0547">Nucleotide-binding</keyword>
<dbReference type="Gene3D" id="3.30.565.10">
    <property type="entry name" value="Histidine kinase-like ATPase, C-terminal domain"/>
    <property type="match status" value="1"/>
</dbReference>
<dbReference type="CDD" id="cd00075">
    <property type="entry name" value="HATPase"/>
    <property type="match status" value="1"/>
</dbReference>
<dbReference type="Pfam" id="PF00512">
    <property type="entry name" value="HisKA"/>
    <property type="match status" value="1"/>
</dbReference>
<feature type="transmembrane region" description="Helical" evidence="9">
    <location>
        <begin position="124"/>
        <end position="148"/>
    </location>
</feature>
<feature type="domain" description="Histidine kinase" evidence="10">
    <location>
        <begin position="289"/>
        <end position="497"/>
    </location>
</feature>
<dbReference type="PROSITE" id="PS50109">
    <property type="entry name" value="HIS_KIN"/>
    <property type="match status" value="1"/>
</dbReference>
<evidence type="ECO:0000256" key="7">
    <source>
        <dbReference type="ARBA" id="ARBA00022840"/>
    </source>
</evidence>
<dbReference type="Proteomes" id="UP000028547">
    <property type="component" value="Unassembled WGS sequence"/>
</dbReference>
<keyword evidence="9" id="KW-0472">Membrane</keyword>
<evidence type="ECO:0000256" key="8">
    <source>
        <dbReference type="ARBA" id="ARBA00023012"/>
    </source>
</evidence>
<dbReference type="GO" id="GO:0030295">
    <property type="term" value="F:protein kinase activator activity"/>
    <property type="evidence" value="ECO:0007669"/>
    <property type="project" value="TreeGrafter"/>
</dbReference>
<evidence type="ECO:0000256" key="9">
    <source>
        <dbReference type="SAM" id="Phobius"/>
    </source>
</evidence>
<evidence type="ECO:0000256" key="6">
    <source>
        <dbReference type="ARBA" id="ARBA00022777"/>
    </source>
</evidence>
<dbReference type="SUPFAM" id="SSF47384">
    <property type="entry name" value="Homodimeric domain of signal transducing histidine kinase"/>
    <property type="match status" value="1"/>
</dbReference>
<dbReference type="AlphaFoldDB" id="A0A084SQB9"/>
<dbReference type="EC" id="2.7.13.3" evidence="2"/>
<keyword evidence="7" id="KW-0067">ATP-binding</keyword>
<comment type="catalytic activity">
    <reaction evidence="1">
        <text>ATP + protein L-histidine = ADP + protein N-phospho-L-histidine.</text>
        <dbReference type="EC" id="2.7.13.3"/>
    </reaction>
</comment>
<keyword evidence="6 11" id="KW-0418">Kinase</keyword>
<comment type="caution">
    <text evidence="11">The sequence shown here is derived from an EMBL/GenBank/DDBJ whole genome shotgun (WGS) entry which is preliminary data.</text>
</comment>
<feature type="transmembrane region" description="Helical" evidence="9">
    <location>
        <begin position="189"/>
        <end position="208"/>
    </location>
</feature>
<dbReference type="GO" id="GO:0000155">
    <property type="term" value="F:phosphorelay sensor kinase activity"/>
    <property type="evidence" value="ECO:0007669"/>
    <property type="project" value="InterPro"/>
</dbReference>
<dbReference type="PRINTS" id="PR00344">
    <property type="entry name" value="BCTRLSENSOR"/>
</dbReference>
<feature type="transmembrane region" description="Helical" evidence="9">
    <location>
        <begin position="60"/>
        <end position="83"/>
    </location>
</feature>
<feature type="transmembrane region" description="Helical" evidence="9">
    <location>
        <begin position="31"/>
        <end position="48"/>
    </location>
</feature>
<feature type="transmembrane region" description="Helical" evidence="9">
    <location>
        <begin position="160"/>
        <end position="183"/>
    </location>
</feature>
<dbReference type="GO" id="GO:0005524">
    <property type="term" value="F:ATP binding"/>
    <property type="evidence" value="ECO:0007669"/>
    <property type="project" value="UniProtKB-KW"/>
</dbReference>
<dbReference type="PANTHER" id="PTHR42878:SF7">
    <property type="entry name" value="SENSOR HISTIDINE KINASE GLRK"/>
    <property type="match status" value="1"/>
</dbReference>
<dbReference type="InterPro" id="IPR050351">
    <property type="entry name" value="BphY/WalK/GraS-like"/>
</dbReference>
<dbReference type="GO" id="GO:0007234">
    <property type="term" value="P:osmosensory signaling via phosphorelay pathway"/>
    <property type="evidence" value="ECO:0007669"/>
    <property type="project" value="TreeGrafter"/>
</dbReference>
<reference evidence="11 12" key="1">
    <citation type="submission" date="2014-07" db="EMBL/GenBank/DDBJ databases">
        <title>Draft Genome Sequence of Gephyronic Acid Producer, Cystobacter violaceus Strain Cb vi76.</title>
        <authorList>
            <person name="Stevens D.C."/>
            <person name="Young J."/>
            <person name="Carmichael R."/>
            <person name="Tan J."/>
            <person name="Taylor R.E."/>
        </authorList>
    </citation>
    <scope>NUCLEOTIDE SEQUENCE [LARGE SCALE GENOMIC DNA]</scope>
    <source>
        <strain evidence="11 12">Cb vi76</strain>
    </source>
</reference>
<keyword evidence="9" id="KW-1133">Transmembrane helix</keyword>
<keyword evidence="3" id="KW-0597">Phosphoprotein</keyword>
<dbReference type="Gene3D" id="1.10.287.130">
    <property type="match status" value="1"/>
</dbReference>
<dbReference type="InterPro" id="IPR036890">
    <property type="entry name" value="HATPase_C_sf"/>
</dbReference>
<organism evidence="11 12">
    <name type="scientific">Archangium violaceum Cb vi76</name>
    <dbReference type="NCBI Taxonomy" id="1406225"/>
    <lineage>
        <taxon>Bacteria</taxon>
        <taxon>Pseudomonadati</taxon>
        <taxon>Myxococcota</taxon>
        <taxon>Myxococcia</taxon>
        <taxon>Myxococcales</taxon>
        <taxon>Cystobacterineae</taxon>
        <taxon>Archangiaceae</taxon>
        <taxon>Archangium</taxon>
    </lineage>
</organism>
<dbReference type="InterPro" id="IPR005467">
    <property type="entry name" value="His_kinase_dom"/>
</dbReference>
<gene>
    <name evidence="11" type="ORF">Q664_27085</name>
</gene>
<feature type="transmembrane region" description="Helical" evidence="9">
    <location>
        <begin position="90"/>
        <end position="112"/>
    </location>
</feature>
<evidence type="ECO:0000256" key="1">
    <source>
        <dbReference type="ARBA" id="ARBA00000085"/>
    </source>
</evidence>
<proteinExistence type="predicted"/>
<keyword evidence="9" id="KW-0812">Transmembrane</keyword>
<feature type="transmembrane region" description="Helical" evidence="9">
    <location>
        <begin position="247"/>
        <end position="267"/>
    </location>
</feature>
<evidence type="ECO:0000256" key="4">
    <source>
        <dbReference type="ARBA" id="ARBA00022679"/>
    </source>
</evidence>
<evidence type="ECO:0000313" key="11">
    <source>
        <dbReference type="EMBL" id="KFA90654.1"/>
    </source>
</evidence>
<feature type="transmembrane region" description="Helical" evidence="9">
    <location>
        <begin position="6"/>
        <end position="24"/>
    </location>
</feature>
<keyword evidence="8" id="KW-0902">Two-component regulatory system</keyword>
<dbReference type="CDD" id="cd00082">
    <property type="entry name" value="HisKA"/>
    <property type="match status" value="1"/>
</dbReference>
<evidence type="ECO:0000313" key="12">
    <source>
        <dbReference type="Proteomes" id="UP000028547"/>
    </source>
</evidence>
<accession>A0A084SQB9</accession>
<dbReference type="SUPFAM" id="SSF55874">
    <property type="entry name" value="ATPase domain of HSP90 chaperone/DNA topoisomerase II/histidine kinase"/>
    <property type="match status" value="1"/>
</dbReference>
<dbReference type="GO" id="GO:0000156">
    <property type="term" value="F:phosphorelay response regulator activity"/>
    <property type="evidence" value="ECO:0007669"/>
    <property type="project" value="TreeGrafter"/>
</dbReference>
<protein>
    <recommendedName>
        <fullName evidence="2">histidine kinase</fullName>
        <ecNumber evidence="2">2.7.13.3</ecNumber>
    </recommendedName>
</protein>
<dbReference type="InterPro" id="IPR004358">
    <property type="entry name" value="Sig_transdc_His_kin-like_C"/>
</dbReference>
<evidence type="ECO:0000256" key="5">
    <source>
        <dbReference type="ARBA" id="ARBA00022741"/>
    </source>
</evidence>
<name>A0A084SQB9_9BACT</name>
<dbReference type="Pfam" id="PF02518">
    <property type="entry name" value="HATPase_c"/>
    <property type="match status" value="1"/>
</dbReference>
<dbReference type="InterPro" id="IPR003594">
    <property type="entry name" value="HATPase_dom"/>
</dbReference>
<dbReference type="RefSeq" id="WP_043401560.1">
    <property type="nucleotide sequence ID" value="NZ_JPMI01000197.1"/>
</dbReference>
<sequence>MMTQAWISLGACAGLLAVAGLALVRVGRSVLALPLSVLCIVLSTWNFSDFALARSGGPGWRLMATAAALMSAPSSLHFILSFVGERRRLAAAMFSAYGVFGALAATALAGLGSAHVAEAVNSRGFVLTVLAFTAPLLLGGFSLLTQHLRREVRATERTRAGLMITGLALLVMLLGTDMVAMLGQEVPRLGNLGTLLGLPAIAVVALRLRLFDQELSNVHAVYALLLALMGVLAYLAIFQLFAAQYGALVVGTAAITLSLLAIMRRGVIALSAQRERLEHMATLGRFSAQMAHDLKNPIAALKGAAQYLKVEHSRGQPWDDKGEFLDLLLEQVERLDRVVSTYQRLGRVEPLRQPLDLNQLATSVLSLQTFTGRPEVEIHRELAAELPRCSGDWDLLANAVENLVRNAFEAMPRGGTLTLRTRLDGTGVALSVEDTGEGMNARTRERAFDDFYTTKATGSGLGLAFVRRVVEAHGGEVTLTSHEGRGTTVTLRLPVSDAPAGEPVPGEAEPWPG</sequence>
<dbReference type="SMART" id="SM00387">
    <property type="entry name" value="HATPase_c"/>
    <property type="match status" value="1"/>
</dbReference>
<dbReference type="InterPro" id="IPR003661">
    <property type="entry name" value="HisK_dim/P_dom"/>
</dbReference>
<dbReference type="EMBL" id="JPMI01000197">
    <property type="protein sequence ID" value="KFA90654.1"/>
    <property type="molecule type" value="Genomic_DNA"/>
</dbReference>